<dbReference type="Proteomes" id="UP000549394">
    <property type="component" value="Unassembled WGS sequence"/>
</dbReference>
<organism evidence="1 2">
    <name type="scientific">Dimorphilus gyrociliatus</name>
    <dbReference type="NCBI Taxonomy" id="2664684"/>
    <lineage>
        <taxon>Eukaryota</taxon>
        <taxon>Metazoa</taxon>
        <taxon>Spiralia</taxon>
        <taxon>Lophotrochozoa</taxon>
        <taxon>Annelida</taxon>
        <taxon>Polychaeta</taxon>
        <taxon>Polychaeta incertae sedis</taxon>
        <taxon>Dinophilidae</taxon>
        <taxon>Dimorphilus</taxon>
    </lineage>
</organism>
<gene>
    <name evidence="1" type="ORF">DGYR_LOCUS13507</name>
</gene>
<accession>A0A7I8WDI6</accession>
<name>A0A7I8WDI6_9ANNE</name>
<sequence>MNNDDYPDGYNHVMPLKMLRRTKALNMVSIVPKKGQQPVVMFNSDAQNQQTEIDDYNLLFENRKFQDTIKNIKYAMERDFISFPDIPFFLAPSIEQRKKLFTDFLESWNEKLKEIDLDTQFENGEISYGIMTYLSKRKGIERVTMDNFKTGRFLKEFENIMNQSAKELKYFHINNLVRDDKISSIFSSCFSMLKDLKSFKMKNIKFIGTAMRNIYCGLYSIKKMKLKNFQLKIVIWINLVVLFWVI</sequence>
<proteinExistence type="predicted"/>
<reference evidence="1 2" key="1">
    <citation type="submission" date="2020-08" db="EMBL/GenBank/DDBJ databases">
        <authorList>
            <person name="Hejnol A."/>
        </authorList>
    </citation>
    <scope>NUCLEOTIDE SEQUENCE [LARGE SCALE GENOMIC DNA]</scope>
</reference>
<dbReference type="EMBL" id="CAJFCJ010000036">
    <property type="protein sequence ID" value="CAD5126255.1"/>
    <property type="molecule type" value="Genomic_DNA"/>
</dbReference>
<protein>
    <submittedName>
        <fullName evidence="1">Uncharacterized protein</fullName>
    </submittedName>
</protein>
<evidence type="ECO:0000313" key="2">
    <source>
        <dbReference type="Proteomes" id="UP000549394"/>
    </source>
</evidence>
<keyword evidence="2" id="KW-1185">Reference proteome</keyword>
<evidence type="ECO:0000313" key="1">
    <source>
        <dbReference type="EMBL" id="CAD5126255.1"/>
    </source>
</evidence>
<dbReference type="AlphaFoldDB" id="A0A7I8WDI6"/>
<comment type="caution">
    <text evidence="1">The sequence shown here is derived from an EMBL/GenBank/DDBJ whole genome shotgun (WGS) entry which is preliminary data.</text>
</comment>